<feature type="compositionally biased region" description="Basic residues" evidence="1">
    <location>
        <begin position="238"/>
        <end position="259"/>
    </location>
</feature>
<feature type="compositionally biased region" description="Basic residues" evidence="1">
    <location>
        <begin position="156"/>
        <end position="178"/>
    </location>
</feature>
<dbReference type="EMBL" id="JANBVN010000189">
    <property type="protein sequence ID" value="KAJ9134062.1"/>
    <property type="molecule type" value="Genomic_DNA"/>
</dbReference>
<sequence>MCRKTIYYNTYGDGSEDITERVDTCRPGKMCSRPERREYHRQFKFAKLGLSSPETPVSLADRRPTPHATATDFLELPPTPRSKSPSPSRKHESGVYVNGERIANIHAPRKEKRRSHVVVHAPEPPSPIRAPPVLKRSSTMPLAADYVVIENESGARGRRHNNTTTTRHHHTAAPRRRNTSREVPLGPVRILDDMGGSSSRHSSPSRRSASPLPVSSYHREQHARTAAAAYADSERAERRRSRRSSSSSHHHHHHSSRRHHGEEELERVYLATPAASPQPPAARKEVHFTTGTDPVSESIRRQNERIARRPKLYQEVKGILKKDAQKKTSDYEELRRAVGEMDIHPFSSSQQPPQQQPRLRSELSDPQYWERLKDRFEEPRERRRRSRVQYPGEGYYRYM</sequence>
<dbReference type="Proteomes" id="UP001174691">
    <property type="component" value="Unassembled WGS sequence"/>
</dbReference>
<feature type="compositionally biased region" description="Low complexity" evidence="1">
    <location>
        <begin position="197"/>
        <end position="216"/>
    </location>
</feature>
<proteinExistence type="predicted"/>
<feature type="region of interest" description="Disordered" evidence="1">
    <location>
        <begin position="109"/>
        <end position="133"/>
    </location>
</feature>
<feature type="region of interest" description="Disordered" evidence="1">
    <location>
        <begin position="52"/>
        <end position="94"/>
    </location>
</feature>
<feature type="compositionally biased region" description="Basic and acidic residues" evidence="1">
    <location>
        <begin position="298"/>
        <end position="309"/>
    </location>
</feature>
<name>A0AA38RD94_9PEZI</name>
<dbReference type="AlphaFoldDB" id="A0AA38RD94"/>
<gene>
    <name evidence="2" type="ORF">NKR19_g8798</name>
</gene>
<keyword evidence="3" id="KW-1185">Reference proteome</keyword>
<evidence type="ECO:0000313" key="3">
    <source>
        <dbReference type="Proteomes" id="UP001174691"/>
    </source>
</evidence>
<feature type="compositionally biased region" description="Basic and acidic residues" evidence="1">
    <location>
        <begin position="359"/>
        <end position="381"/>
    </location>
</feature>
<comment type="caution">
    <text evidence="2">The sequence shown here is derived from an EMBL/GenBank/DDBJ whole genome shotgun (WGS) entry which is preliminary data.</text>
</comment>
<feature type="compositionally biased region" description="Low complexity" evidence="1">
    <location>
        <begin position="347"/>
        <end position="357"/>
    </location>
</feature>
<protein>
    <submittedName>
        <fullName evidence="2">Uncharacterized protein</fullName>
    </submittedName>
</protein>
<evidence type="ECO:0000313" key="2">
    <source>
        <dbReference type="EMBL" id="KAJ9134062.1"/>
    </source>
</evidence>
<accession>A0AA38RD94</accession>
<reference evidence="2" key="1">
    <citation type="submission" date="2022-07" db="EMBL/GenBank/DDBJ databases">
        <title>Fungi with potential for degradation of polypropylene.</title>
        <authorList>
            <person name="Gostincar C."/>
        </authorList>
    </citation>
    <scope>NUCLEOTIDE SEQUENCE</scope>
    <source>
        <strain evidence="2">EXF-13287</strain>
    </source>
</reference>
<feature type="region of interest" description="Disordered" evidence="1">
    <location>
        <begin position="342"/>
        <end position="399"/>
    </location>
</feature>
<organism evidence="2 3">
    <name type="scientific">Coniochaeta hoffmannii</name>
    <dbReference type="NCBI Taxonomy" id="91930"/>
    <lineage>
        <taxon>Eukaryota</taxon>
        <taxon>Fungi</taxon>
        <taxon>Dikarya</taxon>
        <taxon>Ascomycota</taxon>
        <taxon>Pezizomycotina</taxon>
        <taxon>Sordariomycetes</taxon>
        <taxon>Sordariomycetidae</taxon>
        <taxon>Coniochaetales</taxon>
        <taxon>Coniochaetaceae</taxon>
        <taxon>Coniochaeta</taxon>
    </lineage>
</organism>
<feature type="region of interest" description="Disordered" evidence="1">
    <location>
        <begin position="151"/>
        <end position="309"/>
    </location>
</feature>
<evidence type="ECO:0000256" key="1">
    <source>
        <dbReference type="SAM" id="MobiDB-lite"/>
    </source>
</evidence>